<dbReference type="Proteomes" id="UP000607653">
    <property type="component" value="Unassembled WGS sequence"/>
</dbReference>
<keyword evidence="2" id="KW-1185">Reference proteome</keyword>
<evidence type="ECO:0000313" key="1">
    <source>
        <dbReference type="EMBL" id="DAD26122.1"/>
    </source>
</evidence>
<dbReference type="EMBL" id="DUZY01000002">
    <property type="protein sequence ID" value="DAD26122.1"/>
    <property type="molecule type" value="Genomic_DNA"/>
</dbReference>
<accession>A0A822Y1J0</accession>
<reference evidence="1 2" key="1">
    <citation type="journal article" date="2020" name="Mol. Biol. Evol.">
        <title>Distinct Expression and Methylation Patterns for Genes with Different Fates following a Single Whole-Genome Duplication in Flowering Plants.</title>
        <authorList>
            <person name="Shi T."/>
            <person name="Rahmani R.S."/>
            <person name="Gugger P.F."/>
            <person name="Wang M."/>
            <person name="Li H."/>
            <person name="Zhang Y."/>
            <person name="Li Z."/>
            <person name="Wang Q."/>
            <person name="Van de Peer Y."/>
            <person name="Marchal K."/>
            <person name="Chen J."/>
        </authorList>
    </citation>
    <scope>NUCLEOTIDE SEQUENCE [LARGE SCALE GENOMIC DNA]</scope>
    <source>
        <tissue evidence="1">Leaf</tissue>
    </source>
</reference>
<gene>
    <name evidence="1" type="ORF">HUJ06_027590</name>
</gene>
<dbReference type="AlphaFoldDB" id="A0A822Y1J0"/>
<proteinExistence type="predicted"/>
<organism evidence="1 2">
    <name type="scientific">Nelumbo nucifera</name>
    <name type="common">Sacred lotus</name>
    <dbReference type="NCBI Taxonomy" id="4432"/>
    <lineage>
        <taxon>Eukaryota</taxon>
        <taxon>Viridiplantae</taxon>
        <taxon>Streptophyta</taxon>
        <taxon>Embryophyta</taxon>
        <taxon>Tracheophyta</taxon>
        <taxon>Spermatophyta</taxon>
        <taxon>Magnoliopsida</taxon>
        <taxon>Proteales</taxon>
        <taxon>Nelumbonaceae</taxon>
        <taxon>Nelumbo</taxon>
    </lineage>
</organism>
<sequence>MVDGWWVVSSNHHTRDNDHKPCRMMVREQ</sequence>
<name>A0A822Y1J0_NELNU</name>
<comment type="caution">
    <text evidence="1">The sequence shown here is derived from an EMBL/GenBank/DDBJ whole genome shotgun (WGS) entry which is preliminary data.</text>
</comment>
<protein>
    <submittedName>
        <fullName evidence="1">Uncharacterized protein</fullName>
    </submittedName>
</protein>
<evidence type="ECO:0000313" key="2">
    <source>
        <dbReference type="Proteomes" id="UP000607653"/>
    </source>
</evidence>